<reference evidence="1 2" key="1">
    <citation type="submission" date="2019-05" db="EMBL/GenBank/DDBJ databases">
        <authorList>
            <person name="Pankratov T."/>
            <person name="Grouzdev D."/>
        </authorList>
    </citation>
    <scope>NUCLEOTIDE SEQUENCE [LARGE SCALE GENOMIC DNA]</scope>
    <source>
        <strain evidence="1 2">KEBCLARHB70R</strain>
    </source>
</reference>
<gene>
    <name evidence="1" type="ORF">FE263_08610</name>
</gene>
<evidence type="ECO:0000313" key="1">
    <source>
        <dbReference type="EMBL" id="TLU73440.1"/>
    </source>
</evidence>
<dbReference type="PANTHER" id="PTHR36057:SF1">
    <property type="entry name" value="LIPOPROTEIN LIPID ATTACHMENT SITE-LIKE PROTEIN, PUTATIVE (DUF1223)-RELATED"/>
    <property type="match status" value="1"/>
</dbReference>
<dbReference type="Proteomes" id="UP000305654">
    <property type="component" value="Unassembled WGS sequence"/>
</dbReference>
<dbReference type="PANTHER" id="PTHR36057">
    <property type="match status" value="1"/>
</dbReference>
<dbReference type="AlphaFoldDB" id="A0A5R9J738"/>
<dbReference type="InterPro" id="IPR036249">
    <property type="entry name" value="Thioredoxin-like_sf"/>
</dbReference>
<evidence type="ECO:0000313" key="2">
    <source>
        <dbReference type="Proteomes" id="UP000305654"/>
    </source>
</evidence>
<dbReference type="InterPro" id="IPR010634">
    <property type="entry name" value="DUF1223"/>
</dbReference>
<organism evidence="1 2">
    <name type="scientific">Lichenicoccus roseus</name>
    <dbReference type="NCBI Taxonomy" id="2683649"/>
    <lineage>
        <taxon>Bacteria</taxon>
        <taxon>Pseudomonadati</taxon>
        <taxon>Pseudomonadota</taxon>
        <taxon>Alphaproteobacteria</taxon>
        <taxon>Acetobacterales</taxon>
        <taxon>Acetobacteraceae</taxon>
        <taxon>Lichenicoccus</taxon>
    </lineage>
</organism>
<dbReference type="SUPFAM" id="SSF52833">
    <property type="entry name" value="Thioredoxin-like"/>
    <property type="match status" value="1"/>
</dbReference>
<protein>
    <submittedName>
        <fullName evidence="1">DUF1223 domain-containing protein</fullName>
    </submittedName>
</protein>
<dbReference type="OrthoDB" id="9808254at2"/>
<name>A0A5R9J738_9PROT</name>
<sequence>MVRSTGLAIVAGVIAGLAGWDGATAADRVHPTVVELFQSQGCSSCPPANANLLALADRPDLLALSWQVTYWDQLGWTDTFGKAAFTDRQRDYARAFGRDQVFTPEIVVNGRADVVGNRRDELEALISRADRGEGGPAIMLSGTGVTVSAAPSGAIVLLVRYDPHVIQVPIARGENGGRTLPHRNVVRDVALLGTSDGRTRSYALPAASRNGLRTAVLVQDGSGGAILGAAGD</sequence>
<keyword evidence="2" id="KW-1185">Reference proteome</keyword>
<dbReference type="EMBL" id="VCDI01000002">
    <property type="protein sequence ID" value="TLU73440.1"/>
    <property type="molecule type" value="Genomic_DNA"/>
</dbReference>
<proteinExistence type="predicted"/>
<dbReference type="Pfam" id="PF06764">
    <property type="entry name" value="DUF1223"/>
    <property type="match status" value="1"/>
</dbReference>
<dbReference type="RefSeq" id="WP_138325520.1">
    <property type="nucleotide sequence ID" value="NZ_VCDI01000002.1"/>
</dbReference>
<accession>A0A5R9J738</accession>
<comment type="caution">
    <text evidence="1">The sequence shown here is derived from an EMBL/GenBank/DDBJ whole genome shotgun (WGS) entry which is preliminary data.</text>
</comment>